<gene>
    <name evidence="2" type="ORF">BV898_19230</name>
</gene>
<dbReference type="EMBL" id="MTYJ01000469">
    <property type="protein sequence ID" value="OWA54836.1"/>
    <property type="molecule type" value="Genomic_DNA"/>
</dbReference>
<dbReference type="AlphaFoldDB" id="A0A9X6NQA8"/>
<organism evidence="2 3">
    <name type="scientific">Hypsibius exemplaris</name>
    <name type="common">Freshwater tardigrade</name>
    <dbReference type="NCBI Taxonomy" id="2072580"/>
    <lineage>
        <taxon>Eukaryota</taxon>
        <taxon>Metazoa</taxon>
        <taxon>Ecdysozoa</taxon>
        <taxon>Tardigrada</taxon>
        <taxon>Eutardigrada</taxon>
        <taxon>Parachela</taxon>
        <taxon>Hypsibioidea</taxon>
        <taxon>Hypsibiidae</taxon>
        <taxon>Hypsibius</taxon>
    </lineage>
</organism>
<evidence type="ECO:0000256" key="1">
    <source>
        <dbReference type="SAM" id="SignalP"/>
    </source>
</evidence>
<name>A0A9X6NQA8_HYPEX</name>
<sequence length="113" mass="12553">MYRLLNCVVCLRLAISSIFGYDRRGVTIITVIIGDNPIYGYFAKSPAYDVALTRALRTFPTTLSQVRRLSVNEPGTYSCPEAAALMPILAMEVEQLIRDHQQDFTVLITPGGL</sequence>
<evidence type="ECO:0000313" key="3">
    <source>
        <dbReference type="Proteomes" id="UP000192578"/>
    </source>
</evidence>
<accession>A0A9X6NQA8</accession>
<protein>
    <submittedName>
        <fullName evidence="2">Uncharacterized protein</fullName>
    </submittedName>
</protein>
<keyword evidence="1" id="KW-0732">Signal</keyword>
<proteinExistence type="predicted"/>
<reference evidence="3" key="1">
    <citation type="submission" date="2017-01" db="EMBL/GenBank/DDBJ databases">
        <title>Comparative genomics of anhydrobiosis in the tardigrade Hypsibius dujardini.</title>
        <authorList>
            <person name="Yoshida Y."/>
            <person name="Koutsovoulos G."/>
            <person name="Laetsch D."/>
            <person name="Stevens L."/>
            <person name="Kumar S."/>
            <person name="Horikawa D."/>
            <person name="Ishino K."/>
            <person name="Komine S."/>
            <person name="Tomita M."/>
            <person name="Blaxter M."/>
            <person name="Arakawa K."/>
        </authorList>
    </citation>
    <scope>NUCLEOTIDE SEQUENCE [LARGE SCALE GENOMIC DNA]</scope>
    <source>
        <strain evidence="3">Z151</strain>
    </source>
</reference>
<dbReference type="Proteomes" id="UP000192578">
    <property type="component" value="Unassembled WGS sequence"/>
</dbReference>
<keyword evidence="3" id="KW-1185">Reference proteome</keyword>
<feature type="signal peptide" evidence="1">
    <location>
        <begin position="1"/>
        <end position="20"/>
    </location>
</feature>
<evidence type="ECO:0000313" key="2">
    <source>
        <dbReference type="EMBL" id="OWA54836.1"/>
    </source>
</evidence>
<feature type="chain" id="PRO_5040880103" evidence="1">
    <location>
        <begin position="21"/>
        <end position="113"/>
    </location>
</feature>
<comment type="caution">
    <text evidence="2">The sequence shown here is derived from an EMBL/GenBank/DDBJ whole genome shotgun (WGS) entry which is preliminary data.</text>
</comment>